<reference evidence="7" key="1">
    <citation type="journal article" date="2015" name="Genome Announc.">
        <title>Draft genome sequence of Talaromyces cellulolyticus strain Y-94, a source of lignocellulosic biomass-degrading enzymes.</title>
        <authorList>
            <person name="Fujii T."/>
            <person name="Koike H."/>
            <person name="Sawayama S."/>
            <person name="Yano S."/>
            <person name="Inoue H."/>
        </authorList>
    </citation>
    <scope>NUCLEOTIDE SEQUENCE [LARGE SCALE GENOMIC DNA]</scope>
    <source>
        <strain evidence="7">Y-94</strain>
    </source>
</reference>
<evidence type="ECO:0000256" key="2">
    <source>
        <dbReference type="ARBA" id="ARBA00022630"/>
    </source>
</evidence>
<gene>
    <name evidence="6" type="ORF">TCE0_047r17850</name>
</gene>
<dbReference type="Gene3D" id="3.50.50.60">
    <property type="entry name" value="FAD/NAD(P)-binding domain"/>
    <property type="match status" value="1"/>
</dbReference>
<dbReference type="PANTHER" id="PTHR43004">
    <property type="entry name" value="TRK SYSTEM POTASSIUM UPTAKE PROTEIN"/>
    <property type="match status" value="1"/>
</dbReference>
<dbReference type="Pfam" id="PF01494">
    <property type="entry name" value="FAD_binding_3"/>
    <property type="match status" value="1"/>
</dbReference>
<proteinExistence type="predicted"/>
<dbReference type="AlphaFoldDB" id="A0A0B8N213"/>
<dbReference type="Proteomes" id="UP000053095">
    <property type="component" value="Unassembled WGS sequence"/>
</dbReference>
<evidence type="ECO:0000256" key="4">
    <source>
        <dbReference type="ARBA" id="ARBA00023002"/>
    </source>
</evidence>
<evidence type="ECO:0000313" key="7">
    <source>
        <dbReference type="Proteomes" id="UP000053095"/>
    </source>
</evidence>
<keyword evidence="7" id="KW-1185">Reference proteome</keyword>
<evidence type="ECO:0000256" key="1">
    <source>
        <dbReference type="ARBA" id="ARBA00001974"/>
    </source>
</evidence>
<accession>A0A0B8N213</accession>
<sequence length="445" mass="48730">MVEEIMLPSGHAHTSGDGPLKNVVVVGAGPVGLMVALKLGLAGIPVDVFEKDSQLSQQPRAAGYYAGALSALQRLPIYGEATKLGYMLKGYCFRGPLVEDEEEKGAMKLGDLIAILNFSKGEETGDDPGNRVLVLPQNQLAQLLYKAALQTGLVNVYFNREVCILHDRGDFVEVVARDQARSLTSFRAAFCVGADGGKSACRGLLKIPFKGHSWRERIVAIDVLLEDKNVDHEFPTTLIIHPVNFGAVMPLGPVQPGKKTLYRCTVAIDPNDERTDEELVSNANLMSLLNTIAPGPRPLDVEIVNSSPYRMHQVCAATLRKGRFVLAGDAAHLNTPWGALGLTTGLLDADALADTLEMIINENGPLELLSLYSDERRRVFQTFVDPTSTQNLLRCASDPAFAKEDWLVRAVVNDTTDVLEPFFRQFYDVWPTDIRKLAALRGYLK</sequence>
<dbReference type="PRINTS" id="PR00420">
    <property type="entry name" value="RNGMNOXGNASE"/>
</dbReference>
<name>A0A0B8N213_TALPI</name>
<feature type="domain" description="FAD-binding" evidence="5">
    <location>
        <begin position="22"/>
        <end position="385"/>
    </location>
</feature>
<dbReference type="SUPFAM" id="SSF51905">
    <property type="entry name" value="FAD/NAD(P)-binding domain"/>
    <property type="match status" value="1"/>
</dbReference>
<keyword evidence="3" id="KW-0274">FAD</keyword>
<keyword evidence="2" id="KW-0285">Flavoprotein</keyword>
<organism evidence="6 7">
    <name type="scientific">Talaromyces pinophilus</name>
    <name type="common">Penicillium pinophilum</name>
    <dbReference type="NCBI Taxonomy" id="128442"/>
    <lineage>
        <taxon>Eukaryota</taxon>
        <taxon>Fungi</taxon>
        <taxon>Dikarya</taxon>
        <taxon>Ascomycota</taxon>
        <taxon>Pezizomycotina</taxon>
        <taxon>Eurotiomycetes</taxon>
        <taxon>Eurotiomycetidae</taxon>
        <taxon>Eurotiales</taxon>
        <taxon>Trichocomaceae</taxon>
        <taxon>Talaromyces</taxon>
        <taxon>Talaromyces sect. Talaromyces</taxon>
    </lineage>
</organism>
<keyword evidence="4" id="KW-0560">Oxidoreductase</keyword>
<dbReference type="GO" id="GO:0016709">
    <property type="term" value="F:oxidoreductase activity, acting on paired donors, with incorporation or reduction of molecular oxygen, NAD(P)H as one donor, and incorporation of one atom of oxygen"/>
    <property type="evidence" value="ECO:0007669"/>
    <property type="project" value="UniProtKB-ARBA"/>
</dbReference>
<dbReference type="PANTHER" id="PTHR43004:SF19">
    <property type="entry name" value="BINDING MONOOXYGENASE, PUTATIVE (JCVI)-RELATED"/>
    <property type="match status" value="1"/>
</dbReference>
<evidence type="ECO:0000256" key="3">
    <source>
        <dbReference type="ARBA" id="ARBA00022827"/>
    </source>
</evidence>
<dbReference type="EMBL" id="DF933843">
    <property type="protein sequence ID" value="GAM43221.1"/>
    <property type="molecule type" value="Genomic_DNA"/>
</dbReference>
<evidence type="ECO:0000259" key="5">
    <source>
        <dbReference type="Pfam" id="PF01494"/>
    </source>
</evidence>
<dbReference type="Gene3D" id="3.30.9.10">
    <property type="entry name" value="D-Amino Acid Oxidase, subunit A, domain 2"/>
    <property type="match status" value="1"/>
</dbReference>
<dbReference type="InterPro" id="IPR050641">
    <property type="entry name" value="RIFMO-like"/>
</dbReference>
<comment type="cofactor">
    <cofactor evidence="1">
        <name>FAD</name>
        <dbReference type="ChEBI" id="CHEBI:57692"/>
    </cofactor>
</comment>
<evidence type="ECO:0000313" key="6">
    <source>
        <dbReference type="EMBL" id="GAM43221.1"/>
    </source>
</evidence>
<dbReference type="InterPro" id="IPR036188">
    <property type="entry name" value="FAD/NAD-bd_sf"/>
</dbReference>
<protein>
    <submittedName>
        <fullName evidence="6">FAD binding domain protein</fullName>
    </submittedName>
</protein>
<dbReference type="GO" id="GO:0071949">
    <property type="term" value="F:FAD binding"/>
    <property type="evidence" value="ECO:0007669"/>
    <property type="project" value="InterPro"/>
</dbReference>
<dbReference type="InterPro" id="IPR002938">
    <property type="entry name" value="FAD-bd"/>
</dbReference>